<comment type="caution">
    <text evidence="1">The sequence shown here is derived from an EMBL/GenBank/DDBJ whole genome shotgun (WGS) entry which is preliminary data.</text>
</comment>
<reference evidence="1 2" key="2">
    <citation type="journal article" date="2014" name="J. Gen. Appl. Microbiol.">
        <title>The early diverging ascomycetous budding yeast Saitoella complicata has three histone deacetylases belonging to the Clr6, Hos2, and Rpd3 lineages.</title>
        <authorList>
            <person name="Nishida H."/>
            <person name="Matsumoto T."/>
            <person name="Kondo S."/>
            <person name="Hamamoto M."/>
            <person name="Yoshikawa H."/>
        </authorList>
    </citation>
    <scope>NUCLEOTIDE SEQUENCE [LARGE SCALE GENOMIC DNA]</scope>
    <source>
        <strain evidence="1 2">NRRL Y-17804</strain>
    </source>
</reference>
<dbReference type="RefSeq" id="XP_019026283.1">
    <property type="nucleotide sequence ID" value="XM_019167373.1"/>
</dbReference>
<proteinExistence type="predicted"/>
<organism evidence="1 2">
    <name type="scientific">Saitoella complicata (strain BCRC 22490 / CBS 7301 / JCM 7358 / NBRC 10748 / NRRL Y-17804)</name>
    <dbReference type="NCBI Taxonomy" id="698492"/>
    <lineage>
        <taxon>Eukaryota</taxon>
        <taxon>Fungi</taxon>
        <taxon>Dikarya</taxon>
        <taxon>Ascomycota</taxon>
        <taxon>Taphrinomycotina</taxon>
        <taxon>Taphrinomycotina incertae sedis</taxon>
        <taxon>Saitoella</taxon>
    </lineage>
</organism>
<dbReference type="Proteomes" id="UP000033140">
    <property type="component" value="Unassembled WGS sequence"/>
</dbReference>
<name>A0A0E9NKP2_SAICN</name>
<accession>A0A0E9NKP2</accession>
<gene>
    <name evidence="1" type="ORF">G7K_4110-t1</name>
</gene>
<protein>
    <submittedName>
        <fullName evidence="1">Uncharacterized protein</fullName>
    </submittedName>
</protein>
<evidence type="ECO:0000313" key="2">
    <source>
        <dbReference type="Proteomes" id="UP000033140"/>
    </source>
</evidence>
<keyword evidence="2" id="KW-1185">Reference proteome</keyword>
<reference evidence="1 2" key="3">
    <citation type="journal article" date="2015" name="Genome Announc.">
        <title>Draft Genome Sequence of the Archiascomycetous Yeast Saitoella complicata.</title>
        <authorList>
            <person name="Yamauchi K."/>
            <person name="Kondo S."/>
            <person name="Hamamoto M."/>
            <person name="Takahashi Y."/>
            <person name="Ogura Y."/>
            <person name="Hayashi T."/>
            <person name="Nishida H."/>
        </authorList>
    </citation>
    <scope>NUCLEOTIDE SEQUENCE [LARGE SCALE GENOMIC DNA]</scope>
    <source>
        <strain evidence="1 2">NRRL Y-17804</strain>
    </source>
</reference>
<evidence type="ECO:0000313" key="1">
    <source>
        <dbReference type="EMBL" id="GAO49975.1"/>
    </source>
</evidence>
<dbReference type="AlphaFoldDB" id="A0A0E9NKP2"/>
<dbReference type="EMBL" id="BACD03000028">
    <property type="protein sequence ID" value="GAO49975.1"/>
    <property type="molecule type" value="Genomic_DNA"/>
</dbReference>
<sequence>MTVTLPPELVSQILVHLAHTDPLTLLFSARHTSRDFRDYIDRTIIPRLLPQCTFSFEAGYGSVRTDNRVVVEADFHFISYDKAYGRATFGVKEEEVTKYLKDEFMEAVKSGKVHITAAYSLWASDEDVMSVWVEWDSLSLTVDAVDLLRTIMRDTYKINRLLPGTAEREEAIVTSWEQKLDEGLVTGVKDVEKLYQAYDQGAEIRRRVRQKRLPAQKADENGFQRQEHLRFFRALERYQERLVFMHTKPKAPADA</sequence>
<reference evidence="1 2" key="1">
    <citation type="journal article" date="2011" name="J. Gen. Appl. Microbiol.">
        <title>Draft genome sequencing of the enigmatic yeast Saitoella complicata.</title>
        <authorList>
            <person name="Nishida H."/>
            <person name="Hamamoto M."/>
            <person name="Sugiyama J."/>
        </authorList>
    </citation>
    <scope>NUCLEOTIDE SEQUENCE [LARGE SCALE GENOMIC DNA]</scope>
    <source>
        <strain evidence="1 2">NRRL Y-17804</strain>
    </source>
</reference>